<dbReference type="EMBL" id="JBHTMY010000003">
    <property type="protein sequence ID" value="MFD1316122.1"/>
    <property type="molecule type" value="Genomic_DNA"/>
</dbReference>
<evidence type="ECO:0000256" key="1">
    <source>
        <dbReference type="SAM" id="SignalP"/>
    </source>
</evidence>
<accession>A0ABW3Y2N1</accession>
<evidence type="ECO:0008006" key="4">
    <source>
        <dbReference type="Google" id="ProtNLM"/>
    </source>
</evidence>
<gene>
    <name evidence="2" type="ORF">ACFQ39_10870</name>
</gene>
<proteinExistence type="predicted"/>
<keyword evidence="1" id="KW-0732">Signal</keyword>
<sequence>MINRSTLLFCFYSTFFSFAQENNQNFESISKGIGYHLIDSTQQNTLICFGGWSTQKAWVENWAQEINKAKSSLQLKEMYAVKGPDDVYYKDDEIALHSLTNHLRSGTINNKIIVLAHSSGSFVAHKFFHDLAENKATELLNKIEYYNLDGAIGSDTPKTTITSNIAGQLHAIYAVYAIEDQSNQRSPNTEEMKKMVLLYPDKVSSIVLRSKNSGCIDPWCVHEILINAVPYNKNGFDLENDYLQLNEEHPVTTQYLQD</sequence>
<protein>
    <recommendedName>
        <fullName evidence="4">Alpha/beta hydrolase</fullName>
    </recommendedName>
</protein>
<dbReference type="Proteomes" id="UP001597201">
    <property type="component" value="Unassembled WGS sequence"/>
</dbReference>
<dbReference type="InterPro" id="IPR029058">
    <property type="entry name" value="AB_hydrolase_fold"/>
</dbReference>
<reference evidence="3" key="1">
    <citation type="journal article" date="2019" name="Int. J. Syst. Evol. Microbiol.">
        <title>The Global Catalogue of Microorganisms (GCM) 10K type strain sequencing project: providing services to taxonomists for standard genome sequencing and annotation.</title>
        <authorList>
            <consortium name="The Broad Institute Genomics Platform"/>
            <consortium name="The Broad Institute Genome Sequencing Center for Infectious Disease"/>
            <person name="Wu L."/>
            <person name="Ma J."/>
        </authorList>
    </citation>
    <scope>NUCLEOTIDE SEQUENCE [LARGE SCALE GENOMIC DNA]</scope>
    <source>
        <strain evidence="3">CCUG 61485</strain>
    </source>
</reference>
<comment type="caution">
    <text evidence="2">The sequence shown here is derived from an EMBL/GenBank/DDBJ whole genome shotgun (WGS) entry which is preliminary data.</text>
</comment>
<name>A0ABW3Y2N1_9FLAO</name>
<keyword evidence="3" id="KW-1185">Reference proteome</keyword>
<dbReference type="SUPFAM" id="SSF53474">
    <property type="entry name" value="alpha/beta-Hydrolases"/>
    <property type="match status" value="1"/>
</dbReference>
<organism evidence="2 3">
    <name type="scientific">Namhaeicola litoreus</name>
    <dbReference type="NCBI Taxonomy" id="1052145"/>
    <lineage>
        <taxon>Bacteria</taxon>
        <taxon>Pseudomonadati</taxon>
        <taxon>Bacteroidota</taxon>
        <taxon>Flavobacteriia</taxon>
        <taxon>Flavobacteriales</taxon>
        <taxon>Flavobacteriaceae</taxon>
        <taxon>Namhaeicola</taxon>
    </lineage>
</organism>
<evidence type="ECO:0000313" key="2">
    <source>
        <dbReference type="EMBL" id="MFD1316122.1"/>
    </source>
</evidence>
<feature type="chain" id="PRO_5045890248" description="Alpha/beta hydrolase" evidence="1">
    <location>
        <begin position="20"/>
        <end position="258"/>
    </location>
</feature>
<dbReference type="RefSeq" id="WP_377178936.1">
    <property type="nucleotide sequence ID" value="NZ_JBHTMY010000003.1"/>
</dbReference>
<evidence type="ECO:0000313" key="3">
    <source>
        <dbReference type="Proteomes" id="UP001597201"/>
    </source>
</evidence>
<feature type="signal peptide" evidence="1">
    <location>
        <begin position="1"/>
        <end position="19"/>
    </location>
</feature>